<organism evidence="2 3">
    <name type="scientific">Dreissena polymorpha</name>
    <name type="common">Zebra mussel</name>
    <name type="synonym">Mytilus polymorpha</name>
    <dbReference type="NCBI Taxonomy" id="45954"/>
    <lineage>
        <taxon>Eukaryota</taxon>
        <taxon>Metazoa</taxon>
        <taxon>Spiralia</taxon>
        <taxon>Lophotrochozoa</taxon>
        <taxon>Mollusca</taxon>
        <taxon>Bivalvia</taxon>
        <taxon>Autobranchia</taxon>
        <taxon>Heteroconchia</taxon>
        <taxon>Euheterodonta</taxon>
        <taxon>Imparidentia</taxon>
        <taxon>Neoheterodontei</taxon>
        <taxon>Myida</taxon>
        <taxon>Dreissenoidea</taxon>
        <taxon>Dreissenidae</taxon>
        <taxon>Dreissena</taxon>
    </lineage>
</organism>
<feature type="compositionally biased region" description="Basic and acidic residues" evidence="1">
    <location>
        <begin position="30"/>
        <end position="46"/>
    </location>
</feature>
<accession>A0A9D4DSJ9</accession>
<name>A0A9D4DSJ9_DREPO</name>
<dbReference type="EMBL" id="JAIWYP010000010">
    <property type="protein sequence ID" value="KAH3754438.1"/>
    <property type="molecule type" value="Genomic_DNA"/>
</dbReference>
<evidence type="ECO:0000313" key="2">
    <source>
        <dbReference type="EMBL" id="KAH3754438.1"/>
    </source>
</evidence>
<protein>
    <submittedName>
        <fullName evidence="2">Uncharacterized protein</fullName>
    </submittedName>
</protein>
<reference evidence="2" key="2">
    <citation type="submission" date="2020-11" db="EMBL/GenBank/DDBJ databases">
        <authorList>
            <person name="McCartney M.A."/>
            <person name="Auch B."/>
            <person name="Kono T."/>
            <person name="Mallez S."/>
            <person name="Becker A."/>
            <person name="Gohl D.M."/>
            <person name="Silverstein K.A.T."/>
            <person name="Koren S."/>
            <person name="Bechman K.B."/>
            <person name="Herman A."/>
            <person name="Abrahante J.E."/>
            <person name="Garbe J."/>
        </authorList>
    </citation>
    <scope>NUCLEOTIDE SEQUENCE</scope>
    <source>
        <strain evidence="2">Duluth1</strain>
        <tissue evidence="2">Whole animal</tissue>
    </source>
</reference>
<reference evidence="2" key="1">
    <citation type="journal article" date="2019" name="bioRxiv">
        <title>The Genome of the Zebra Mussel, Dreissena polymorpha: A Resource for Invasive Species Research.</title>
        <authorList>
            <person name="McCartney M.A."/>
            <person name="Auch B."/>
            <person name="Kono T."/>
            <person name="Mallez S."/>
            <person name="Zhang Y."/>
            <person name="Obille A."/>
            <person name="Becker A."/>
            <person name="Abrahante J.E."/>
            <person name="Garbe J."/>
            <person name="Badalamenti J.P."/>
            <person name="Herman A."/>
            <person name="Mangelson H."/>
            <person name="Liachko I."/>
            <person name="Sullivan S."/>
            <person name="Sone E.D."/>
            <person name="Koren S."/>
            <person name="Silverstein K.A.T."/>
            <person name="Beckman K.B."/>
            <person name="Gohl D.M."/>
        </authorList>
    </citation>
    <scope>NUCLEOTIDE SEQUENCE</scope>
    <source>
        <strain evidence="2">Duluth1</strain>
        <tissue evidence="2">Whole animal</tissue>
    </source>
</reference>
<comment type="caution">
    <text evidence="2">The sequence shown here is derived from an EMBL/GenBank/DDBJ whole genome shotgun (WGS) entry which is preliminary data.</text>
</comment>
<dbReference type="AlphaFoldDB" id="A0A9D4DSJ9"/>
<dbReference type="Proteomes" id="UP000828390">
    <property type="component" value="Unassembled WGS sequence"/>
</dbReference>
<sequence>MFPVIPSFNSIIPSYSEEWLRIHNFPDGRKDGQMEGCKDEQTEGEKNGCTNRIPQKRIPPPFAGYNSYVKSRTRFMTF</sequence>
<gene>
    <name evidence="2" type="ORF">DPMN_189111</name>
</gene>
<evidence type="ECO:0000256" key="1">
    <source>
        <dbReference type="SAM" id="MobiDB-lite"/>
    </source>
</evidence>
<proteinExistence type="predicted"/>
<evidence type="ECO:0000313" key="3">
    <source>
        <dbReference type="Proteomes" id="UP000828390"/>
    </source>
</evidence>
<keyword evidence="3" id="KW-1185">Reference proteome</keyword>
<feature type="region of interest" description="Disordered" evidence="1">
    <location>
        <begin position="30"/>
        <end position="56"/>
    </location>
</feature>